<dbReference type="PANTHER" id="PTHR33164">
    <property type="entry name" value="TRANSCRIPTIONAL REGULATOR, MARR FAMILY"/>
    <property type="match status" value="1"/>
</dbReference>
<dbReference type="InterPro" id="IPR000835">
    <property type="entry name" value="HTH_MarR-typ"/>
</dbReference>
<dbReference type="RefSeq" id="WP_386343738.1">
    <property type="nucleotide sequence ID" value="NZ_JBHSFG010000031.1"/>
</dbReference>
<dbReference type="SUPFAM" id="SSF46785">
    <property type="entry name" value="Winged helix' DNA-binding domain"/>
    <property type="match status" value="1"/>
</dbReference>
<evidence type="ECO:0000313" key="2">
    <source>
        <dbReference type="EMBL" id="MFC4466895.1"/>
    </source>
</evidence>
<keyword evidence="3" id="KW-1185">Reference proteome</keyword>
<sequence length="151" mass="16576">MNPQKHVPVSPQAGRDYSLGPLLRVAGQRASAAFTAALTSLGIEGRHFGVMMNVARHGPMSQRRLCELTGSDKSSMMRTVDDLEARGLAIRRPAEGDRRAHAVDLTDAGRDLFTHAEEVAVRTNGELLGHLDPDEQEQLRRLLRKFIAPGE</sequence>
<dbReference type="SMART" id="SM00347">
    <property type="entry name" value="HTH_MARR"/>
    <property type="match status" value="1"/>
</dbReference>
<name>A0ABV8YRW2_9ACTN</name>
<feature type="domain" description="HTH marR-type" evidence="1">
    <location>
        <begin position="16"/>
        <end position="148"/>
    </location>
</feature>
<dbReference type="Pfam" id="PF12802">
    <property type="entry name" value="MarR_2"/>
    <property type="match status" value="1"/>
</dbReference>
<evidence type="ECO:0000259" key="1">
    <source>
        <dbReference type="PROSITE" id="PS50995"/>
    </source>
</evidence>
<accession>A0ABV8YRW2</accession>
<dbReference type="PANTHER" id="PTHR33164:SF99">
    <property type="entry name" value="MARR FAMILY REGULATORY PROTEIN"/>
    <property type="match status" value="1"/>
</dbReference>
<reference evidence="3" key="1">
    <citation type="journal article" date="2019" name="Int. J. Syst. Evol. Microbiol.">
        <title>The Global Catalogue of Microorganisms (GCM) 10K type strain sequencing project: providing services to taxonomists for standard genome sequencing and annotation.</title>
        <authorList>
            <consortium name="The Broad Institute Genomics Platform"/>
            <consortium name="The Broad Institute Genome Sequencing Center for Infectious Disease"/>
            <person name="Wu L."/>
            <person name="Ma J."/>
        </authorList>
    </citation>
    <scope>NUCLEOTIDE SEQUENCE [LARGE SCALE GENOMIC DNA]</scope>
    <source>
        <strain evidence="3">DT43</strain>
    </source>
</reference>
<evidence type="ECO:0000313" key="3">
    <source>
        <dbReference type="Proteomes" id="UP001596012"/>
    </source>
</evidence>
<comment type="caution">
    <text evidence="2">The sequence shown here is derived from an EMBL/GenBank/DDBJ whole genome shotgun (WGS) entry which is preliminary data.</text>
</comment>
<organism evidence="2 3">
    <name type="scientific">Streptomyces xiangluensis</name>
    <dbReference type="NCBI Taxonomy" id="2665720"/>
    <lineage>
        <taxon>Bacteria</taxon>
        <taxon>Bacillati</taxon>
        <taxon>Actinomycetota</taxon>
        <taxon>Actinomycetes</taxon>
        <taxon>Kitasatosporales</taxon>
        <taxon>Streptomycetaceae</taxon>
        <taxon>Streptomyces</taxon>
    </lineage>
</organism>
<dbReference type="PROSITE" id="PS50995">
    <property type="entry name" value="HTH_MARR_2"/>
    <property type="match status" value="1"/>
</dbReference>
<gene>
    <name evidence="2" type="ORF">ACFPH6_20590</name>
</gene>
<dbReference type="InterPro" id="IPR039422">
    <property type="entry name" value="MarR/SlyA-like"/>
</dbReference>
<protein>
    <submittedName>
        <fullName evidence="2">MarR family winged helix-turn-helix transcriptional regulator</fullName>
    </submittedName>
</protein>
<dbReference type="Proteomes" id="UP001596012">
    <property type="component" value="Unassembled WGS sequence"/>
</dbReference>
<proteinExistence type="predicted"/>
<dbReference type="InterPro" id="IPR036388">
    <property type="entry name" value="WH-like_DNA-bd_sf"/>
</dbReference>
<dbReference type="EMBL" id="JBHSFG010000031">
    <property type="protein sequence ID" value="MFC4466895.1"/>
    <property type="molecule type" value="Genomic_DNA"/>
</dbReference>
<dbReference type="InterPro" id="IPR036390">
    <property type="entry name" value="WH_DNA-bd_sf"/>
</dbReference>
<dbReference type="PRINTS" id="PR00598">
    <property type="entry name" value="HTHMARR"/>
</dbReference>
<dbReference type="Gene3D" id="1.10.10.10">
    <property type="entry name" value="Winged helix-like DNA-binding domain superfamily/Winged helix DNA-binding domain"/>
    <property type="match status" value="1"/>
</dbReference>